<protein>
    <submittedName>
        <fullName evidence="3">Uncharacterized protein</fullName>
    </submittedName>
</protein>
<feature type="compositionally biased region" description="Low complexity" evidence="1">
    <location>
        <begin position="201"/>
        <end position="216"/>
    </location>
</feature>
<dbReference type="Proteomes" id="UP000824259">
    <property type="component" value="Unassembled WGS sequence"/>
</dbReference>
<reference evidence="3" key="1">
    <citation type="journal article" date="2021" name="PeerJ">
        <title>Extensive microbial diversity within the chicken gut microbiome revealed by metagenomics and culture.</title>
        <authorList>
            <person name="Gilroy R."/>
            <person name="Ravi A."/>
            <person name="Getino M."/>
            <person name="Pursley I."/>
            <person name="Horton D.L."/>
            <person name="Alikhan N.F."/>
            <person name="Baker D."/>
            <person name="Gharbi K."/>
            <person name="Hall N."/>
            <person name="Watson M."/>
            <person name="Adriaenssens E.M."/>
            <person name="Foster-Nyarko E."/>
            <person name="Jarju S."/>
            <person name="Secka A."/>
            <person name="Antonio M."/>
            <person name="Oren A."/>
            <person name="Chaudhuri R.R."/>
            <person name="La Ragione R."/>
            <person name="Hildebrand F."/>
            <person name="Pallen M.J."/>
        </authorList>
    </citation>
    <scope>NUCLEOTIDE SEQUENCE</scope>
    <source>
        <strain evidence="3">CHK169-11906</strain>
    </source>
</reference>
<proteinExistence type="predicted"/>
<evidence type="ECO:0000256" key="1">
    <source>
        <dbReference type="SAM" id="MobiDB-lite"/>
    </source>
</evidence>
<evidence type="ECO:0000256" key="2">
    <source>
        <dbReference type="SAM" id="SignalP"/>
    </source>
</evidence>
<evidence type="ECO:0000313" key="4">
    <source>
        <dbReference type="Proteomes" id="UP000824259"/>
    </source>
</evidence>
<dbReference type="EMBL" id="DWYR01000009">
    <property type="protein sequence ID" value="HJA98642.1"/>
    <property type="molecule type" value="Genomic_DNA"/>
</dbReference>
<feature type="chain" id="PRO_5039291379" evidence="2">
    <location>
        <begin position="23"/>
        <end position="216"/>
    </location>
</feature>
<feature type="compositionally biased region" description="Pro residues" evidence="1">
    <location>
        <begin position="174"/>
        <end position="200"/>
    </location>
</feature>
<organism evidence="3 4">
    <name type="scientific">Candidatus Alistipes avicola</name>
    <dbReference type="NCBI Taxonomy" id="2838432"/>
    <lineage>
        <taxon>Bacteria</taxon>
        <taxon>Pseudomonadati</taxon>
        <taxon>Bacteroidota</taxon>
        <taxon>Bacteroidia</taxon>
        <taxon>Bacteroidales</taxon>
        <taxon>Rikenellaceae</taxon>
        <taxon>Alistipes</taxon>
    </lineage>
</organism>
<feature type="region of interest" description="Disordered" evidence="1">
    <location>
        <begin position="129"/>
        <end position="216"/>
    </location>
</feature>
<gene>
    <name evidence="3" type="ORF">H9779_03455</name>
</gene>
<name>A0A9D2IEH7_9BACT</name>
<reference evidence="3" key="2">
    <citation type="submission" date="2021-04" db="EMBL/GenBank/DDBJ databases">
        <authorList>
            <person name="Gilroy R."/>
        </authorList>
    </citation>
    <scope>NUCLEOTIDE SEQUENCE</scope>
    <source>
        <strain evidence="3">CHK169-11906</strain>
    </source>
</reference>
<feature type="compositionally biased region" description="Basic and acidic residues" evidence="1">
    <location>
        <begin position="141"/>
        <end position="165"/>
    </location>
</feature>
<dbReference type="AlphaFoldDB" id="A0A9D2IEH7"/>
<accession>A0A9D2IEH7</accession>
<sequence>MKAKFLIAALMAVVFSVGTIQAQPPRGRHAECRFPECAAGTAPCEEGLTAQEIASKRTNRMAERLSLSKQQYNRVYSVCLKEAKQVVKDREDRRRGIRPDENAPERMRRLHERSVERMREILTPIQFAKWNAQCRPTPPGKSHEVRPPRRGKMERAPRPLHERDKRPGRHGHPGPAPAPSLTPEPVPAVKPSPAPVPELVPAPVSAPEAVPTPGKK</sequence>
<feature type="signal peptide" evidence="2">
    <location>
        <begin position="1"/>
        <end position="22"/>
    </location>
</feature>
<comment type="caution">
    <text evidence="3">The sequence shown here is derived from an EMBL/GenBank/DDBJ whole genome shotgun (WGS) entry which is preliminary data.</text>
</comment>
<keyword evidence="2" id="KW-0732">Signal</keyword>
<evidence type="ECO:0000313" key="3">
    <source>
        <dbReference type="EMBL" id="HJA98642.1"/>
    </source>
</evidence>